<evidence type="ECO:0000256" key="1">
    <source>
        <dbReference type="SAM" id="Phobius"/>
    </source>
</evidence>
<organism evidence="2 3">
    <name type="scientific">Blautia argi</name>
    <dbReference type="NCBI Taxonomy" id="1912897"/>
    <lineage>
        <taxon>Bacteria</taxon>
        <taxon>Bacillati</taxon>
        <taxon>Bacillota</taxon>
        <taxon>Clostridia</taxon>
        <taxon>Lachnospirales</taxon>
        <taxon>Lachnospiraceae</taxon>
        <taxon>Blautia</taxon>
    </lineage>
</organism>
<dbReference type="Proteomes" id="UP000250003">
    <property type="component" value="Chromosome"/>
</dbReference>
<evidence type="ECO:0000313" key="2">
    <source>
        <dbReference type="EMBL" id="AWY99151.1"/>
    </source>
</evidence>
<accession>A0A2Z4UDQ5</accession>
<name>A0A2Z4UDQ5_9FIRM</name>
<dbReference type="SUPFAM" id="SSF58100">
    <property type="entry name" value="Bacterial hemolysins"/>
    <property type="match status" value="1"/>
</dbReference>
<feature type="transmembrane region" description="Helical" evidence="1">
    <location>
        <begin position="199"/>
        <end position="222"/>
    </location>
</feature>
<feature type="transmembrane region" description="Helical" evidence="1">
    <location>
        <begin position="163"/>
        <end position="187"/>
    </location>
</feature>
<dbReference type="RefSeq" id="WP_111920596.1">
    <property type="nucleotide sequence ID" value="NZ_CP030280.1"/>
</dbReference>
<proteinExistence type="predicted"/>
<feature type="transmembrane region" description="Helical" evidence="1">
    <location>
        <begin position="396"/>
        <end position="414"/>
    </location>
</feature>
<dbReference type="OrthoDB" id="3035659at2"/>
<gene>
    <name evidence="2" type="ORF">DQQ01_14645</name>
</gene>
<feature type="transmembrane region" description="Helical" evidence="1">
    <location>
        <begin position="251"/>
        <end position="272"/>
    </location>
</feature>
<evidence type="ECO:0000313" key="3">
    <source>
        <dbReference type="Proteomes" id="UP000250003"/>
    </source>
</evidence>
<keyword evidence="3" id="KW-1185">Reference proteome</keyword>
<protein>
    <submittedName>
        <fullName evidence="2">Uncharacterized protein</fullName>
    </submittedName>
</protein>
<reference evidence="3" key="1">
    <citation type="submission" date="2018-06" db="EMBL/GenBank/DDBJ databases">
        <title>Description of Blautia argi sp. nov., a new anaerobic isolated from dog feces.</title>
        <authorList>
            <person name="Chang Y.-H."/>
            <person name="Paek J."/>
            <person name="Shin Y."/>
        </authorList>
    </citation>
    <scope>NUCLEOTIDE SEQUENCE [LARGE SCALE GENOMIC DNA]</scope>
    <source>
        <strain evidence="3">KCTC 15426</strain>
    </source>
</reference>
<sequence length="415" mass="48628">MIEKEEQQRRKLFQEVIREMAQSQEVFKNPTKLEKVYKQLCKVYKGTSNTVDFRHYYSDIFSTLCLLKREGIQLEIVSQNLNEVYKYCKKKDDEEFCDKIKKLVDHTNLEVARINYVDDFEKKLNINGESFSLRITEINEQINDVTTKLEDAKKKMNNSYSDFIAILGVFAGIVLVFFGGTSILGNIIGNMQKMETVKAVMMCSITGIVVFDIIFMFIYYIAKLLDRNIAATNAPVWWESIFVRFKERYPLIFWVNIILGTIIFLCVIYYLLKIPFGTITLKEVVIYGINNLYVKHRNLFYVSLIGVLGNIIFLIAYIISKICKVDIGSSVFRSHAQWIDWEYNEEEDKYFVRDGEKNVKKFNSAKKAIWYTDTVRNIREFMATMKTVITISLLRYPYLTIFNIVIIGLVVYLLK</sequence>
<keyword evidence="1" id="KW-1133">Transmembrane helix</keyword>
<feature type="transmembrane region" description="Helical" evidence="1">
    <location>
        <begin position="299"/>
        <end position="319"/>
    </location>
</feature>
<dbReference type="EMBL" id="CP030280">
    <property type="protein sequence ID" value="AWY99151.1"/>
    <property type="molecule type" value="Genomic_DNA"/>
</dbReference>
<keyword evidence="1" id="KW-0812">Transmembrane</keyword>
<dbReference type="KEGG" id="blau:DQQ01_14645"/>
<keyword evidence="1" id="KW-0472">Membrane</keyword>
<dbReference type="AlphaFoldDB" id="A0A2Z4UDQ5"/>